<reference evidence="3 4" key="1">
    <citation type="submission" date="2017-10" db="EMBL/GenBank/DDBJ databases">
        <title>Genomics of the genus Arcobacter.</title>
        <authorList>
            <person name="Perez-Cataluna A."/>
            <person name="Figueras M.J."/>
        </authorList>
    </citation>
    <scope>NUCLEOTIDE SEQUENCE [LARGE SCALE GENOMIC DNA]</scope>
    <source>
        <strain evidence="3 4">LMG 25534</strain>
    </source>
</reference>
<feature type="domain" description="Cadherin-like" evidence="2">
    <location>
        <begin position="1"/>
        <end position="43"/>
    </location>
</feature>
<dbReference type="RefSeq" id="WP_164966956.1">
    <property type="nucleotide sequence ID" value="NZ_PDKD01000216.1"/>
</dbReference>
<keyword evidence="4" id="KW-1185">Reference proteome</keyword>
<evidence type="ECO:0000313" key="3">
    <source>
        <dbReference type="EMBL" id="RXJ84864.1"/>
    </source>
</evidence>
<dbReference type="Pfam" id="PF17892">
    <property type="entry name" value="Cadherin_5"/>
    <property type="match status" value="1"/>
</dbReference>
<evidence type="ECO:0000313" key="4">
    <source>
        <dbReference type="Proteomes" id="UP000289132"/>
    </source>
</evidence>
<comment type="caution">
    <text evidence="3">The sequence shown here is derived from an EMBL/GenBank/DDBJ whole genome shotgun (WGS) entry which is preliminary data.</text>
</comment>
<evidence type="ECO:0000256" key="1">
    <source>
        <dbReference type="SAM" id="MobiDB-lite"/>
    </source>
</evidence>
<dbReference type="EMBL" id="PDKD01000216">
    <property type="protein sequence ID" value="RXJ84864.1"/>
    <property type="molecule type" value="Genomic_DNA"/>
</dbReference>
<sequence length="152" mass="15880">NNGDGTLTFTPNDDYSGETSGFSYNVSDADGDTATATVGITVKPVADAPTLENKTVETWEDANIDDVDAQDGNQREGSNVKVLGLEIPVKEDQIDQNDGDVTDNSGTTVGDNPERLGAIEFSFDTSGDFGTATIGYDTNGDGTLDGTLETIT</sequence>
<dbReference type="Gene3D" id="2.60.40.3440">
    <property type="match status" value="1"/>
</dbReference>
<dbReference type="Proteomes" id="UP000289132">
    <property type="component" value="Unassembled WGS sequence"/>
</dbReference>
<proteinExistence type="predicted"/>
<evidence type="ECO:0000259" key="2">
    <source>
        <dbReference type="Pfam" id="PF17892"/>
    </source>
</evidence>
<protein>
    <recommendedName>
        <fullName evidence="2">Cadherin-like domain-containing protein</fullName>
    </recommendedName>
</protein>
<organism evidence="3 4">
    <name type="scientific">Aliarcobacter trophiarum LMG 25534</name>
    <dbReference type="NCBI Taxonomy" id="1032241"/>
    <lineage>
        <taxon>Bacteria</taxon>
        <taxon>Pseudomonadati</taxon>
        <taxon>Campylobacterota</taxon>
        <taxon>Epsilonproteobacteria</taxon>
        <taxon>Campylobacterales</taxon>
        <taxon>Arcobacteraceae</taxon>
        <taxon>Aliarcobacter</taxon>
    </lineage>
</organism>
<feature type="region of interest" description="Disordered" evidence="1">
    <location>
        <begin position="91"/>
        <end position="114"/>
    </location>
</feature>
<gene>
    <name evidence="3" type="ORF">CRU87_10830</name>
</gene>
<feature type="non-terminal residue" evidence="3">
    <location>
        <position position="152"/>
    </location>
</feature>
<accession>A0ABY0EW91</accession>
<name>A0ABY0EW91_9BACT</name>
<dbReference type="InterPro" id="IPR041690">
    <property type="entry name" value="Cadherin_5"/>
</dbReference>
<feature type="region of interest" description="Disordered" evidence="1">
    <location>
        <begin position="1"/>
        <end position="22"/>
    </location>
</feature>
<feature type="non-terminal residue" evidence="3">
    <location>
        <position position="1"/>
    </location>
</feature>